<organism evidence="2 3">
    <name type="scientific">Yersinia frederiksenii</name>
    <dbReference type="NCBI Taxonomy" id="29484"/>
    <lineage>
        <taxon>Bacteria</taxon>
        <taxon>Pseudomonadati</taxon>
        <taxon>Pseudomonadota</taxon>
        <taxon>Gammaproteobacteria</taxon>
        <taxon>Enterobacterales</taxon>
        <taxon>Yersiniaceae</taxon>
        <taxon>Yersinia</taxon>
    </lineage>
</organism>
<reference evidence="2 3" key="1">
    <citation type="submission" date="2015-03" db="EMBL/GenBank/DDBJ databases">
        <authorList>
            <consortium name="Pathogen Informatics"/>
            <person name="Murphy D."/>
        </authorList>
    </citation>
    <scope>NUCLEOTIDE SEQUENCE [LARGE SCALE GENOMIC DNA]</scope>
    <source>
        <strain evidence="2 3">3400/83</strain>
    </source>
</reference>
<protein>
    <recommendedName>
        <fullName evidence="4">DNA transfer protein</fullName>
    </recommendedName>
</protein>
<name>A0AAI8ZQ23_YERFR</name>
<evidence type="ECO:0000313" key="3">
    <source>
        <dbReference type="Proteomes" id="UP000046784"/>
    </source>
</evidence>
<sequence length="695" mass="72447">MAKPWKDVIASPQYQQLPPDQQAAAQEQYFNEVVAPQAGEQAEQAKQAFYTAYPRNIAQHQQQSSQQQSPSFMDNVEQAGRGLANIPFDILQGGANLINAGASAIGIGDVLDPVYRPVDRPTDEYAQIGETIGGYLVPGAGVAGNMAIGSLAETANQKGDFAENAAKNAALNLGLHGVLSSAGKLINGGAGTVKDAILKPITNSEEVSQLAKSKLGRDEIARQASNITGDVADAAKVTGVDINALTPGMRSGSRGITQAEGSLASTPGDVQIAHQKAFDTIKDRFNKSMADFGAEAGTASEKSSSIKRRIIDNLEDMRVAERGAWDEVRSTMPDTFGRMANARATIQSEIRAGGANITSDMKKLIGIDSGRGVTFDGMKSWRGKFADIEQKAIRGGEANAARVAGQIRSAITDDMKAMSQKGGFLDDWTKANDLSKARITAQKEAEGVFGRDLASDSLIQKASVSLQNSSKAGVGDFHKMIGSLPSSERVNAVASILDDAISHGVRGGKSDAAGMKNIANLLSGQNLKAIGRYSPDLSRIAKAYGDLAKAASAPQAFVEHTGRTKNVLEQLDRGLPKAAQVVLNSIGNSTSGAIVGATGGGFVGGAVGAIAGSVAKGAIEKLATSRSGRFAIEKAIQQAAIAVKQGGSQAALQAAEKRFLSNKVAVKAIKKAVGNTEFERMLRAGIVATLSGINE</sequence>
<dbReference type="Proteomes" id="UP000046784">
    <property type="component" value="Unassembled WGS sequence"/>
</dbReference>
<evidence type="ECO:0000313" key="2">
    <source>
        <dbReference type="EMBL" id="CFQ96068.1"/>
    </source>
</evidence>
<dbReference type="RefSeq" id="WP_057643480.1">
    <property type="nucleotide sequence ID" value="NZ_CABMMF010000007.1"/>
</dbReference>
<dbReference type="EMBL" id="CGCB01000007">
    <property type="protein sequence ID" value="CFQ96068.1"/>
    <property type="molecule type" value="Genomic_DNA"/>
</dbReference>
<gene>
    <name evidence="2" type="ORF">ERS008524_01474</name>
</gene>
<accession>A0AAI8ZQ23</accession>
<feature type="region of interest" description="Disordered" evidence="1">
    <location>
        <begin position="1"/>
        <end position="22"/>
    </location>
</feature>
<evidence type="ECO:0008006" key="4">
    <source>
        <dbReference type="Google" id="ProtNLM"/>
    </source>
</evidence>
<feature type="compositionally biased region" description="Low complexity" evidence="1">
    <location>
        <begin position="12"/>
        <end position="22"/>
    </location>
</feature>
<evidence type="ECO:0000256" key="1">
    <source>
        <dbReference type="SAM" id="MobiDB-lite"/>
    </source>
</evidence>
<proteinExistence type="predicted"/>
<comment type="caution">
    <text evidence="2">The sequence shown here is derived from an EMBL/GenBank/DDBJ whole genome shotgun (WGS) entry which is preliminary data.</text>
</comment>
<dbReference type="AlphaFoldDB" id="A0AAI8ZQ23"/>